<feature type="transmembrane region" description="Helical" evidence="11">
    <location>
        <begin position="42"/>
        <end position="59"/>
    </location>
</feature>
<dbReference type="PANTHER" id="PTHR32303:SF4">
    <property type="entry name" value="QUINOPROTEIN GLUCOSE DEHYDROGENASE"/>
    <property type="match status" value="1"/>
</dbReference>
<dbReference type="NCBIfam" id="TIGR03074">
    <property type="entry name" value="PQQ_membr_DH"/>
    <property type="match status" value="1"/>
</dbReference>
<evidence type="ECO:0000256" key="9">
    <source>
        <dbReference type="ARBA" id="ARBA00023136"/>
    </source>
</evidence>
<dbReference type="Pfam" id="PF01011">
    <property type="entry name" value="PQQ"/>
    <property type="match status" value="1"/>
</dbReference>
<dbReference type="STRING" id="1177982.SAMN04489711_1139"/>
<evidence type="ECO:0000256" key="6">
    <source>
        <dbReference type="ARBA" id="ARBA00022891"/>
    </source>
</evidence>
<gene>
    <name evidence="13" type="ORF">SAMN04489711_1139</name>
</gene>
<protein>
    <submittedName>
        <fullName evidence="13">Quinoprotein glucose dehydrogenase</fullName>
    </submittedName>
</protein>
<evidence type="ECO:0000256" key="8">
    <source>
        <dbReference type="ARBA" id="ARBA00023002"/>
    </source>
</evidence>
<keyword evidence="6" id="KW-0634">PQQ</keyword>
<evidence type="ECO:0000259" key="12">
    <source>
        <dbReference type="Pfam" id="PF01011"/>
    </source>
</evidence>
<dbReference type="GO" id="GO:0008876">
    <property type="term" value="F:quinoprotein glucose dehydrogenase activity"/>
    <property type="evidence" value="ECO:0007669"/>
    <property type="project" value="TreeGrafter"/>
</dbReference>
<evidence type="ECO:0000256" key="7">
    <source>
        <dbReference type="ARBA" id="ARBA00022989"/>
    </source>
</evidence>
<dbReference type="EMBL" id="FONX01000013">
    <property type="protein sequence ID" value="SFF11329.1"/>
    <property type="molecule type" value="Genomic_DNA"/>
</dbReference>
<dbReference type="AlphaFoldDB" id="A0A1I2G2H5"/>
<evidence type="ECO:0000256" key="10">
    <source>
        <dbReference type="SAM" id="MobiDB-lite"/>
    </source>
</evidence>
<dbReference type="PROSITE" id="PS00364">
    <property type="entry name" value="BACTERIAL_PQQ_2"/>
    <property type="match status" value="1"/>
</dbReference>
<feature type="domain" description="Pyrrolo-quinoline quinone repeat" evidence="12">
    <location>
        <begin position="170"/>
        <end position="780"/>
    </location>
</feature>
<keyword evidence="7 11" id="KW-1133">Transmembrane helix</keyword>
<evidence type="ECO:0000313" key="13">
    <source>
        <dbReference type="EMBL" id="SFF11329.1"/>
    </source>
</evidence>
<feature type="region of interest" description="Disordered" evidence="10">
    <location>
        <begin position="529"/>
        <end position="551"/>
    </location>
</feature>
<dbReference type="PANTHER" id="PTHR32303">
    <property type="entry name" value="QUINOPROTEIN ALCOHOL DEHYDROGENASE (CYTOCHROME C)"/>
    <property type="match status" value="1"/>
</dbReference>
<accession>A0A1I2G2H5</accession>
<feature type="transmembrane region" description="Helical" evidence="11">
    <location>
        <begin position="66"/>
        <end position="82"/>
    </location>
</feature>
<dbReference type="CDD" id="cd10280">
    <property type="entry name" value="PQQ_mGDH"/>
    <property type="match status" value="1"/>
</dbReference>
<dbReference type="SUPFAM" id="SSF50998">
    <property type="entry name" value="Quinoprotein alcohol dehydrogenase-like"/>
    <property type="match status" value="1"/>
</dbReference>
<feature type="transmembrane region" description="Helical" evidence="11">
    <location>
        <begin position="123"/>
        <end position="141"/>
    </location>
</feature>
<evidence type="ECO:0000256" key="3">
    <source>
        <dbReference type="ARBA" id="ARBA00008156"/>
    </source>
</evidence>
<dbReference type="Proteomes" id="UP000199119">
    <property type="component" value="Unassembled WGS sequence"/>
</dbReference>
<evidence type="ECO:0000256" key="2">
    <source>
        <dbReference type="ARBA" id="ARBA00004651"/>
    </source>
</evidence>
<dbReference type="InterPro" id="IPR001479">
    <property type="entry name" value="Quinoprotein_DH_CS"/>
</dbReference>
<keyword evidence="14" id="KW-1185">Reference proteome</keyword>
<evidence type="ECO:0000313" key="14">
    <source>
        <dbReference type="Proteomes" id="UP000199119"/>
    </source>
</evidence>
<dbReference type="GO" id="GO:0048038">
    <property type="term" value="F:quinone binding"/>
    <property type="evidence" value="ECO:0007669"/>
    <property type="project" value="InterPro"/>
</dbReference>
<dbReference type="GO" id="GO:0005886">
    <property type="term" value="C:plasma membrane"/>
    <property type="evidence" value="ECO:0007669"/>
    <property type="project" value="UniProtKB-SubCell"/>
</dbReference>
<dbReference type="InterPro" id="IPR018391">
    <property type="entry name" value="PQQ_b-propeller_rpt"/>
</dbReference>
<dbReference type="InterPro" id="IPR017511">
    <property type="entry name" value="PQQ_mDH"/>
</dbReference>
<evidence type="ECO:0000256" key="5">
    <source>
        <dbReference type="ARBA" id="ARBA00022692"/>
    </source>
</evidence>
<comment type="similarity">
    <text evidence="3">Belongs to the bacterial PQQ dehydrogenase family.</text>
</comment>
<evidence type="ECO:0000256" key="4">
    <source>
        <dbReference type="ARBA" id="ARBA00022475"/>
    </source>
</evidence>
<dbReference type="PROSITE" id="PS00363">
    <property type="entry name" value="BACTERIAL_PQQ_1"/>
    <property type="match status" value="1"/>
</dbReference>
<dbReference type="Gene3D" id="2.140.10.10">
    <property type="entry name" value="Quinoprotein alcohol dehydrogenase-like superfamily"/>
    <property type="match status" value="2"/>
</dbReference>
<comment type="cofactor">
    <cofactor evidence="1">
        <name>pyrroloquinoline quinone</name>
        <dbReference type="ChEBI" id="CHEBI:58442"/>
    </cofactor>
</comment>
<dbReference type="InterPro" id="IPR002372">
    <property type="entry name" value="PQQ_rpt_dom"/>
</dbReference>
<reference evidence="14" key="1">
    <citation type="submission" date="2016-10" db="EMBL/GenBank/DDBJ databases">
        <authorList>
            <person name="Varghese N."/>
            <person name="Submissions S."/>
        </authorList>
    </citation>
    <scope>NUCLEOTIDE SEQUENCE [LARGE SCALE GENOMIC DNA]</scope>
    <source>
        <strain evidence="14">DSM 27981</strain>
    </source>
</reference>
<sequence length="805" mass="86889">MKKETTTTSGSWARGATLALLVVMAVALGAGGGWLLALGGSAYYLLAALALAAVALAYWRGSTLSLWLYAVWLIATLGWSLWEAGTDFWALAPRVDIWFLFGLWLLLPWASRSLVGRSAAPKALMGAAMVATLGVLGYALLHDPQEVNGTIARSQPAAAQPVAGVAPQDWPAYGRTEAGVRYSPLAQINERNVKDLKVAWTYHTEDFKTANDSGETTNEVTPIKVGDKVFICTTHQFLDALDASTGKRLWRFDPRLKADRTFQHLTCRGVAYHDAGNSERFAKSASRQPGSAPSAVCPRKVILPVNDGRLIAVNADNGQPCSDFGRGGEIDLQANMPYPYPGGYNPTSPPVVTASTIVIGGSVTDNLSNREPSGVIRGYDVNTGALRWVFDTGAQDPNQMPGEKGVFAHNSPNAWAPLAYDAGSDTVYVPTGVGTPDIWGGDRTELKERYANAVLALDASTGRLIWHFQTTHHDLWDMDVPSQPSLLDLRLPSGQTVPAIYVLTKTGNVFVLNRTTGAPILPVQERAVPQTVQRGPQTRGERYSPTQPFSPLNLAPAERLDGAKMWGATMFDQLACRIIFHRLNYEGIYTPPSENGTLVFPGNLGVFEWGGMSVNPDRQVALMNPLALPFVSRLIPEKADRPRTERGAGTENGVQPMYGVPYGVEINPFLSPLGLPCKQPAWGFVTGVDLQSHEVVWKKRIGTIRDSLPALFQLPPMKIGVPGLGGVISTAGNVMFVAATQDNYLRAYDVSNGDLLWEARLPAGGQATPMTYEADGRQYVLIMAGGHGSFGTKMGDSLMAYALPR</sequence>
<dbReference type="SMART" id="SM00564">
    <property type="entry name" value="PQQ"/>
    <property type="match status" value="5"/>
</dbReference>
<dbReference type="InterPro" id="IPR011047">
    <property type="entry name" value="Quinoprotein_ADH-like_sf"/>
</dbReference>
<comment type="subcellular location">
    <subcellularLocation>
        <location evidence="2">Cell membrane</location>
        <topology evidence="2">Multi-pass membrane protein</topology>
    </subcellularLocation>
</comment>
<evidence type="ECO:0000256" key="1">
    <source>
        <dbReference type="ARBA" id="ARBA00001931"/>
    </source>
</evidence>
<evidence type="ECO:0000256" key="11">
    <source>
        <dbReference type="SAM" id="Phobius"/>
    </source>
</evidence>
<feature type="transmembrane region" description="Helical" evidence="11">
    <location>
        <begin position="12"/>
        <end position="36"/>
    </location>
</feature>
<name>A0A1I2G2H5_9BURK</name>
<keyword evidence="8" id="KW-0560">Oxidoreductase</keyword>
<dbReference type="GO" id="GO:0030288">
    <property type="term" value="C:outer membrane-bounded periplasmic space"/>
    <property type="evidence" value="ECO:0007669"/>
    <property type="project" value="InterPro"/>
</dbReference>
<dbReference type="OrthoDB" id="9794322at2"/>
<keyword evidence="5 11" id="KW-0812">Transmembrane</keyword>
<keyword evidence="9 11" id="KW-0472">Membrane</keyword>
<organism evidence="13 14">
    <name type="scientific">Paracidovorax wautersii</name>
    <dbReference type="NCBI Taxonomy" id="1177982"/>
    <lineage>
        <taxon>Bacteria</taxon>
        <taxon>Pseudomonadati</taxon>
        <taxon>Pseudomonadota</taxon>
        <taxon>Betaproteobacteria</taxon>
        <taxon>Burkholderiales</taxon>
        <taxon>Comamonadaceae</taxon>
        <taxon>Paracidovorax</taxon>
    </lineage>
</organism>
<feature type="transmembrane region" description="Helical" evidence="11">
    <location>
        <begin position="88"/>
        <end position="111"/>
    </location>
</feature>
<keyword evidence="4" id="KW-1003">Cell membrane</keyword>
<proteinExistence type="inferred from homology"/>
<dbReference type="RefSeq" id="WP_092940577.1">
    <property type="nucleotide sequence ID" value="NZ_FONX01000013.1"/>
</dbReference>